<protein>
    <submittedName>
        <fullName evidence="2">Uncharacterized protein</fullName>
    </submittedName>
</protein>
<feature type="compositionally biased region" description="Basic and acidic residues" evidence="1">
    <location>
        <begin position="20"/>
        <end position="55"/>
    </location>
</feature>
<accession>A0A195DHW9</accession>
<feature type="compositionally biased region" description="Basic and acidic residues" evidence="1">
    <location>
        <begin position="91"/>
        <end position="107"/>
    </location>
</feature>
<reference evidence="2 3" key="1">
    <citation type="submission" date="2015-09" db="EMBL/GenBank/DDBJ databases">
        <title>Trachymyrmex cornetzi WGS genome.</title>
        <authorList>
            <person name="Nygaard S."/>
            <person name="Hu H."/>
            <person name="Boomsma J."/>
            <person name="Zhang G."/>
        </authorList>
    </citation>
    <scope>NUCLEOTIDE SEQUENCE [LARGE SCALE GENOMIC DNA]</scope>
    <source>
        <strain evidence="2">Tcor2-1</strain>
        <tissue evidence="2">Whole body</tissue>
    </source>
</reference>
<evidence type="ECO:0000313" key="3">
    <source>
        <dbReference type="Proteomes" id="UP000078492"/>
    </source>
</evidence>
<name>A0A195DHW9_9HYME</name>
<dbReference type="EMBL" id="KQ980824">
    <property type="protein sequence ID" value="KYN12493.1"/>
    <property type="molecule type" value="Genomic_DNA"/>
</dbReference>
<evidence type="ECO:0000313" key="2">
    <source>
        <dbReference type="EMBL" id="KYN12493.1"/>
    </source>
</evidence>
<evidence type="ECO:0000256" key="1">
    <source>
        <dbReference type="SAM" id="MobiDB-lite"/>
    </source>
</evidence>
<keyword evidence="3" id="KW-1185">Reference proteome</keyword>
<proteinExistence type="predicted"/>
<organism evidence="2 3">
    <name type="scientific">Trachymyrmex cornetzi</name>
    <dbReference type="NCBI Taxonomy" id="471704"/>
    <lineage>
        <taxon>Eukaryota</taxon>
        <taxon>Metazoa</taxon>
        <taxon>Ecdysozoa</taxon>
        <taxon>Arthropoda</taxon>
        <taxon>Hexapoda</taxon>
        <taxon>Insecta</taxon>
        <taxon>Pterygota</taxon>
        <taxon>Neoptera</taxon>
        <taxon>Endopterygota</taxon>
        <taxon>Hymenoptera</taxon>
        <taxon>Apocrita</taxon>
        <taxon>Aculeata</taxon>
        <taxon>Formicoidea</taxon>
        <taxon>Formicidae</taxon>
        <taxon>Myrmicinae</taxon>
        <taxon>Trachymyrmex</taxon>
    </lineage>
</organism>
<gene>
    <name evidence="2" type="ORF">ALC57_15220</name>
</gene>
<dbReference type="Proteomes" id="UP000078492">
    <property type="component" value="Unassembled WGS sequence"/>
</dbReference>
<dbReference type="AlphaFoldDB" id="A0A195DHW9"/>
<sequence>MSPRAEANDGVRGPPMSAERATRRKTESGRARADRNEGKSERLPGERESKEDGYNVRRVSKRVVGGDRARARASLPRRRSQRTVFGPRPTSETERTIEGEARKREQPCPRVLVSRLERSAQPLRQRAAR</sequence>
<feature type="region of interest" description="Disordered" evidence="1">
    <location>
        <begin position="1"/>
        <end position="129"/>
    </location>
</feature>